<name>A0A0G1UWP8_9BACT</name>
<dbReference type="GO" id="GO:0016740">
    <property type="term" value="F:transferase activity"/>
    <property type="evidence" value="ECO:0007669"/>
    <property type="project" value="UniProtKB-KW"/>
</dbReference>
<dbReference type="Gene3D" id="3.90.1310.10">
    <property type="entry name" value="Penicillin-binding protein 2a (Domain 2)"/>
    <property type="match status" value="1"/>
</dbReference>
<dbReference type="GO" id="GO:0008658">
    <property type="term" value="F:penicillin binding"/>
    <property type="evidence" value="ECO:0007669"/>
    <property type="project" value="InterPro"/>
</dbReference>
<dbReference type="InterPro" id="IPR036138">
    <property type="entry name" value="PBP_dimer_sf"/>
</dbReference>
<evidence type="ECO:0000259" key="3">
    <source>
        <dbReference type="Pfam" id="PF00905"/>
    </source>
</evidence>
<dbReference type="Proteomes" id="UP000034600">
    <property type="component" value="Unassembled WGS sequence"/>
</dbReference>
<dbReference type="InterPro" id="IPR012338">
    <property type="entry name" value="Beta-lactam/transpept-like"/>
</dbReference>
<dbReference type="PANTHER" id="PTHR30627:SF1">
    <property type="entry name" value="PEPTIDOGLYCAN D,D-TRANSPEPTIDASE FTSI"/>
    <property type="match status" value="1"/>
</dbReference>
<evidence type="ECO:0000256" key="1">
    <source>
        <dbReference type="ARBA" id="ARBA00004370"/>
    </source>
</evidence>
<dbReference type="Pfam" id="PF03717">
    <property type="entry name" value="PBP_dimer"/>
    <property type="match status" value="1"/>
</dbReference>
<dbReference type="Gene3D" id="3.30.450.330">
    <property type="match status" value="1"/>
</dbReference>
<accession>A0A0G1UWP8</accession>
<evidence type="ECO:0000259" key="4">
    <source>
        <dbReference type="Pfam" id="PF03717"/>
    </source>
</evidence>
<sequence>MAVRFFLLSGVFLVLFGLLGANLFHLQIQKGEYYFAKAEARSEFQAALDLRRGEITVTDRTGKRTSAALNRDYPVILASPKDVEDAAEAAALLSPLIGWEEEELKEILSNKESLFRLLVERAESDELRAVEELNLKGIYIDQKQYRSYQFDDLAAQLIGFVGVNDKYDEPVGLYGLEREHDDDLKDGGNVNLTIDINLQSKSEELLKELVEKFSAEGGSIIIEEPKTGKIIAMASAPGFNPNDYGASPVKNFTNPVVQAIYEPGSVFKPITMAAGIDLGVITPTSTYYDSGKITLNGKTIENWDHKAYGQISMTRVIERSVNTGAVFAESKIGHDNFYEYLKKFGFGQLSNVDLPDETRGSLKNLENKNARAIDFATASFGQGTAVTPIQIINAFSVLANGGVLMRPYVSASLEPEEVRRVINEDTAQKVMGMMESAVREAAVASIPNYRVAGKTGTAQVPDFVRGGYGGELIHTFIGFAPVSNPRFVIMIKLDKPQSPLAGQTVVPAFRELAEYVLNYYQVPPDNLTTNDL</sequence>
<dbReference type="AlphaFoldDB" id="A0A0G1UWP8"/>
<gene>
    <name evidence="5" type="ORF">UY32_C0018G0010</name>
</gene>
<proteinExistence type="predicted"/>
<dbReference type="GO" id="GO:0008800">
    <property type="term" value="F:beta-lactamase activity"/>
    <property type="evidence" value="ECO:0007669"/>
    <property type="project" value="UniProtKB-EC"/>
</dbReference>
<feature type="domain" description="Penicillin-binding protein transpeptidase" evidence="3">
    <location>
        <begin position="218"/>
        <end position="512"/>
    </location>
</feature>
<keyword evidence="5" id="KW-0808">Transferase</keyword>
<evidence type="ECO:0000256" key="2">
    <source>
        <dbReference type="ARBA" id="ARBA00023136"/>
    </source>
</evidence>
<comment type="subcellular location">
    <subcellularLocation>
        <location evidence="1">Membrane</location>
    </subcellularLocation>
</comment>
<dbReference type="InterPro" id="IPR005311">
    <property type="entry name" value="PBP_dimer"/>
</dbReference>
<dbReference type="SUPFAM" id="SSF56601">
    <property type="entry name" value="beta-lactamase/transpeptidase-like"/>
    <property type="match status" value="1"/>
</dbReference>
<organism evidence="5 6">
    <name type="scientific">Candidatus Jorgensenbacteria bacterium GW2011_GWC1_48_8</name>
    <dbReference type="NCBI Taxonomy" id="1618666"/>
    <lineage>
        <taxon>Bacteria</taxon>
        <taxon>Candidatus Joergenseniibacteriota</taxon>
    </lineage>
</organism>
<protein>
    <submittedName>
        <fullName evidence="5">Peptidoglycan glycosyltransferase</fullName>
    </submittedName>
</protein>
<dbReference type="EMBL" id="LCPO01000018">
    <property type="protein sequence ID" value="KKU98649.1"/>
    <property type="molecule type" value="Genomic_DNA"/>
</dbReference>
<feature type="domain" description="Penicillin-binding protein dimerisation" evidence="4">
    <location>
        <begin position="52"/>
        <end position="185"/>
    </location>
</feature>
<dbReference type="InterPro" id="IPR001460">
    <property type="entry name" value="PCN-bd_Tpept"/>
</dbReference>
<reference evidence="5 6" key="1">
    <citation type="journal article" date="2015" name="Nature">
        <title>rRNA introns, odd ribosomes, and small enigmatic genomes across a large radiation of phyla.</title>
        <authorList>
            <person name="Brown C.T."/>
            <person name="Hug L.A."/>
            <person name="Thomas B.C."/>
            <person name="Sharon I."/>
            <person name="Castelle C.J."/>
            <person name="Singh A."/>
            <person name="Wilkins M.J."/>
            <person name="Williams K.H."/>
            <person name="Banfield J.F."/>
        </authorList>
    </citation>
    <scope>NUCLEOTIDE SEQUENCE [LARGE SCALE GENOMIC DNA]</scope>
</reference>
<dbReference type="GO" id="GO:0046677">
    <property type="term" value="P:response to antibiotic"/>
    <property type="evidence" value="ECO:0007669"/>
    <property type="project" value="UniProtKB-KW"/>
</dbReference>
<keyword evidence="2" id="KW-0472">Membrane</keyword>
<evidence type="ECO:0000313" key="5">
    <source>
        <dbReference type="EMBL" id="KKU98649.1"/>
    </source>
</evidence>
<dbReference type="GO" id="GO:0005886">
    <property type="term" value="C:plasma membrane"/>
    <property type="evidence" value="ECO:0007669"/>
    <property type="project" value="TreeGrafter"/>
</dbReference>
<evidence type="ECO:0000313" key="6">
    <source>
        <dbReference type="Proteomes" id="UP000034600"/>
    </source>
</evidence>
<dbReference type="Gene3D" id="3.40.710.10">
    <property type="entry name" value="DD-peptidase/beta-lactamase superfamily"/>
    <property type="match status" value="1"/>
</dbReference>
<dbReference type="SUPFAM" id="SSF56519">
    <property type="entry name" value="Penicillin binding protein dimerisation domain"/>
    <property type="match status" value="1"/>
</dbReference>
<dbReference type="Pfam" id="PF00905">
    <property type="entry name" value="Transpeptidase"/>
    <property type="match status" value="1"/>
</dbReference>
<dbReference type="GO" id="GO:0071555">
    <property type="term" value="P:cell wall organization"/>
    <property type="evidence" value="ECO:0007669"/>
    <property type="project" value="TreeGrafter"/>
</dbReference>
<comment type="caution">
    <text evidence="5">The sequence shown here is derived from an EMBL/GenBank/DDBJ whole genome shotgun (WGS) entry which is preliminary data.</text>
</comment>
<dbReference type="PATRIC" id="fig|1618666.3.peg.487"/>
<dbReference type="PANTHER" id="PTHR30627">
    <property type="entry name" value="PEPTIDOGLYCAN D,D-TRANSPEPTIDASE"/>
    <property type="match status" value="1"/>
</dbReference>
<dbReference type="InterPro" id="IPR050515">
    <property type="entry name" value="Beta-lactam/transpept"/>
</dbReference>